<keyword evidence="2 5" id="KW-0378">Hydrolase</keyword>
<name>A0A172ZK05_9BACL</name>
<dbReference type="FunFam" id="3.20.20.80:FF:000064">
    <property type="entry name" value="Oligo-1,6-glucosidase"/>
    <property type="match status" value="1"/>
</dbReference>
<evidence type="ECO:0000313" key="6">
    <source>
        <dbReference type="Proteomes" id="UP000078148"/>
    </source>
</evidence>
<dbReference type="FunFam" id="2.60.40.1180:FF:000007">
    <property type="entry name" value="Sucrose isomerase"/>
    <property type="match status" value="1"/>
</dbReference>
<dbReference type="RefSeq" id="WP_060536054.1">
    <property type="nucleotide sequence ID" value="NZ_CP013023.1"/>
</dbReference>
<gene>
    <name evidence="5" type="ORF">AR543_19360</name>
</gene>
<evidence type="ECO:0000256" key="2">
    <source>
        <dbReference type="ARBA" id="ARBA00022801"/>
    </source>
</evidence>
<dbReference type="PANTHER" id="PTHR10357">
    <property type="entry name" value="ALPHA-AMYLASE FAMILY MEMBER"/>
    <property type="match status" value="1"/>
</dbReference>
<dbReference type="Gene3D" id="3.90.400.10">
    <property type="entry name" value="Oligo-1,6-glucosidase, Domain 2"/>
    <property type="match status" value="1"/>
</dbReference>
<dbReference type="FunFam" id="3.90.400.10:FF:000002">
    <property type="entry name" value="Sucrose isomerase"/>
    <property type="match status" value="1"/>
</dbReference>
<dbReference type="InterPro" id="IPR045857">
    <property type="entry name" value="O16G_dom_2"/>
</dbReference>
<dbReference type="SMART" id="SM00642">
    <property type="entry name" value="Aamy"/>
    <property type="match status" value="1"/>
</dbReference>
<dbReference type="EMBL" id="CP013023">
    <property type="protein sequence ID" value="ANF97964.1"/>
    <property type="molecule type" value="Genomic_DNA"/>
</dbReference>
<dbReference type="Proteomes" id="UP000078148">
    <property type="component" value="Chromosome"/>
</dbReference>
<dbReference type="GO" id="GO:0004556">
    <property type="term" value="F:alpha-amylase activity"/>
    <property type="evidence" value="ECO:0007669"/>
    <property type="project" value="TreeGrafter"/>
</dbReference>
<evidence type="ECO:0000256" key="1">
    <source>
        <dbReference type="ARBA" id="ARBA00008061"/>
    </source>
</evidence>
<dbReference type="AlphaFoldDB" id="A0A172ZK05"/>
<dbReference type="InterPro" id="IPR013780">
    <property type="entry name" value="Glyco_hydro_b"/>
</dbReference>
<evidence type="ECO:0000313" key="5">
    <source>
        <dbReference type="EMBL" id="ANF97964.1"/>
    </source>
</evidence>
<dbReference type="Pfam" id="PF16657">
    <property type="entry name" value="Malt_amylase_C"/>
    <property type="match status" value="1"/>
</dbReference>
<sequence>MNAPSWKESVIYQIYPQSFKDSNGDGWGDLQGIISKIDYLVKLGVDIVWLGPVCESPMVDNGYDISDYQQIHPRYGTMEDFEQLLAKLHENGIKLIMDLVINHTSDEHPWFQQAISSKDSPYRDYYIWKEPGADGQEPNNWKSFLNESAWTYDEPSGEYYLHLFDRKQPDLNWDNAHMRQELYTMIRWWLDKGIDGFRLDAINMISKDPQLPDAPADAPHPPGQEFYKNGPHIHEYLQEMHEQTFSRYPDVITLGEAPSVTMNEVVRYTAPERHEMDMVLAMDLIRIGKDPKDAWGSQEWSIRELKKSVSDWYAGVFGKGGYALYLSTHDHPRIMPDLLGADEHEITAAKLIATFLHTIPGTPLIYQGEELGLGNTTYNQIEDYRDAGTLAYYEQALREGLSSEQALARIHRRSRDGARSPMPWDDSNEYAGFSTVEPWIHLPPAAKLEGKRVSEQENHPDSVFYYYRQLIQMRKQNPMMSYGSFQLLLPEHEEIFAFTREWEDEKWLVVLNFADHEVNIDWSGEEVEWADHMIKLHGNYTKFSRPVDREDEHTMAELQQLRPYEALIYRM</sequence>
<dbReference type="PANTHER" id="PTHR10357:SF179">
    <property type="entry name" value="NEUTRAL AND BASIC AMINO ACID TRANSPORT PROTEIN RBAT"/>
    <property type="match status" value="1"/>
</dbReference>
<reference evidence="6" key="1">
    <citation type="submission" date="2015-10" db="EMBL/GenBank/DDBJ databases">
        <title>Genome of Paenibacillus bovis sp. nov.</title>
        <authorList>
            <person name="Wu Z."/>
            <person name="Gao C."/>
            <person name="Liu Z."/>
            <person name="Zheng H."/>
        </authorList>
    </citation>
    <scope>NUCLEOTIDE SEQUENCE [LARGE SCALE GENOMIC DNA]</scope>
    <source>
        <strain evidence="6">BD3526</strain>
    </source>
</reference>
<evidence type="ECO:0000259" key="4">
    <source>
        <dbReference type="SMART" id="SM00642"/>
    </source>
</evidence>
<dbReference type="Gene3D" id="3.20.20.80">
    <property type="entry name" value="Glycosidases"/>
    <property type="match status" value="1"/>
</dbReference>
<dbReference type="OrthoDB" id="9805159at2"/>
<dbReference type="GO" id="GO:0009313">
    <property type="term" value="P:oligosaccharide catabolic process"/>
    <property type="evidence" value="ECO:0007669"/>
    <property type="project" value="TreeGrafter"/>
</dbReference>
<dbReference type="InterPro" id="IPR032091">
    <property type="entry name" value="Malt_amylase-like_C"/>
</dbReference>
<dbReference type="SUPFAM" id="SSF51445">
    <property type="entry name" value="(Trans)glycosidases"/>
    <property type="match status" value="1"/>
</dbReference>
<proteinExistence type="inferred from homology"/>
<reference evidence="5 6" key="2">
    <citation type="journal article" date="2016" name="Int. J. Syst. Evol. Microbiol.">
        <title>Paenibacillus bovis sp. nov., isolated from raw yak (Bos grunniens) milk.</title>
        <authorList>
            <person name="Gao C."/>
            <person name="Han J."/>
            <person name="Liu Z."/>
            <person name="Xu X."/>
            <person name="Hang F."/>
            <person name="Wu Z."/>
        </authorList>
    </citation>
    <scope>NUCLEOTIDE SEQUENCE [LARGE SCALE GENOMIC DNA]</scope>
    <source>
        <strain evidence="5 6">BD3526</strain>
    </source>
</reference>
<dbReference type="CDD" id="cd11333">
    <property type="entry name" value="AmyAc_SI_OligoGlu_DGase"/>
    <property type="match status" value="1"/>
</dbReference>
<dbReference type="STRING" id="1616788.AR543_19360"/>
<keyword evidence="3" id="KW-0326">Glycosidase</keyword>
<dbReference type="KEGG" id="pbv:AR543_19360"/>
<feature type="domain" description="Glycosyl hydrolase family 13 catalytic" evidence="4">
    <location>
        <begin position="13"/>
        <end position="419"/>
    </location>
</feature>
<organism evidence="5 6">
    <name type="scientific">Paenibacillus bovis</name>
    <dbReference type="NCBI Taxonomy" id="1616788"/>
    <lineage>
        <taxon>Bacteria</taxon>
        <taxon>Bacillati</taxon>
        <taxon>Bacillota</taxon>
        <taxon>Bacilli</taxon>
        <taxon>Bacillales</taxon>
        <taxon>Paenibacillaceae</taxon>
        <taxon>Paenibacillus</taxon>
    </lineage>
</organism>
<dbReference type="Gene3D" id="2.60.40.1180">
    <property type="entry name" value="Golgi alpha-mannosidase II"/>
    <property type="match status" value="1"/>
</dbReference>
<dbReference type="InterPro" id="IPR017853">
    <property type="entry name" value="GH"/>
</dbReference>
<comment type="similarity">
    <text evidence="1">Belongs to the glycosyl hydrolase 13 family.</text>
</comment>
<evidence type="ECO:0000256" key="3">
    <source>
        <dbReference type="ARBA" id="ARBA00023295"/>
    </source>
</evidence>
<dbReference type="SUPFAM" id="SSF51011">
    <property type="entry name" value="Glycosyl hydrolase domain"/>
    <property type="match status" value="1"/>
</dbReference>
<keyword evidence="6" id="KW-1185">Reference proteome</keyword>
<protein>
    <submittedName>
        <fullName evidence="5">Glucohydrolase</fullName>
    </submittedName>
</protein>
<dbReference type="InterPro" id="IPR006047">
    <property type="entry name" value="GH13_cat_dom"/>
</dbReference>
<dbReference type="Pfam" id="PF00128">
    <property type="entry name" value="Alpha-amylase"/>
    <property type="match status" value="1"/>
</dbReference>
<accession>A0A172ZK05</accession>